<dbReference type="InterPro" id="IPR007371">
    <property type="entry name" value="TPK_catalytic"/>
</dbReference>
<dbReference type="GO" id="GO:0006772">
    <property type="term" value="P:thiamine metabolic process"/>
    <property type="evidence" value="ECO:0007669"/>
    <property type="project" value="InterPro"/>
</dbReference>
<accession>H5SLW6</accession>
<dbReference type="Gene3D" id="3.40.50.10240">
    <property type="entry name" value="Thiamin pyrophosphokinase, catalytic domain"/>
    <property type="match status" value="1"/>
</dbReference>
<name>H5SLW6_9ZZZZ</name>
<feature type="domain" description="Thiamin pyrophosphokinase thiamin-binding" evidence="5">
    <location>
        <begin position="144"/>
        <end position="209"/>
    </location>
</feature>
<protein>
    <submittedName>
        <fullName evidence="6">Thiamine pyrophosphokinase</fullName>
    </submittedName>
</protein>
<proteinExistence type="predicted"/>
<dbReference type="GO" id="GO:0009229">
    <property type="term" value="P:thiamine diphosphate biosynthetic process"/>
    <property type="evidence" value="ECO:0007669"/>
    <property type="project" value="InterPro"/>
</dbReference>
<dbReference type="PANTHER" id="PTHR41299:SF1">
    <property type="entry name" value="THIAMINE PYROPHOSPHOKINASE"/>
    <property type="match status" value="1"/>
</dbReference>
<dbReference type="InterPro" id="IPR036371">
    <property type="entry name" value="TPK_B1-bd_sf"/>
</dbReference>
<organism evidence="6">
    <name type="scientific">uncultured prokaryote</name>
    <dbReference type="NCBI Taxonomy" id="198431"/>
    <lineage>
        <taxon>unclassified sequences</taxon>
        <taxon>environmental samples</taxon>
    </lineage>
</organism>
<gene>
    <name evidence="6" type="ORF">HGMM_F47C12C29</name>
</gene>
<dbReference type="InterPro" id="IPR006282">
    <property type="entry name" value="Thi_PPkinase"/>
</dbReference>
<dbReference type="GO" id="GO:0030975">
    <property type="term" value="F:thiamine binding"/>
    <property type="evidence" value="ECO:0007669"/>
    <property type="project" value="InterPro"/>
</dbReference>
<keyword evidence="4" id="KW-0067">ATP-binding</keyword>
<dbReference type="InterPro" id="IPR007373">
    <property type="entry name" value="Thiamin_PyroPKinase_B1-bd"/>
</dbReference>
<dbReference type="AlphaFoldDB" id="H5SLW6"/>
<reference evidence="6" key="1">
    <citation type="journal article" date="2005" name="Environ. Microbiol.">
        <title>Genetic and functional properties of uncultivated thermophilic crenarchaeotes from a subsurface gold mine as revealed by analysis of genome fragments.</title>
        <authorList>
            <person name="Nunoura T."/>
            <person name="Hirayama H."/>
            <person name="Takami H."/>
            <person name="Oida H."/>
            <person name="Nishi S."/>
            <person name="Shimamura S."/>
            <person name="Suzuki Y."/>
            <person name="Inagaki F."/>
            <person name="Takai K."/>
            <person name="Nealson K.H."/>
            <person name="Horikoshi K."/>
        </authorList>
    </citation>
    <scope>NUCLEOTIDE SEQUENCE</scope>
</reference>
<reference evidence="6" key="2">
    <citation type="journal article" date="2012" name="PLoS ONE">
        <title>A Deeply Branching Thermophilic Bacterium with an Ancient Acetyl-CoA Pathway Dominates a Subsurface Ecosystem.</title>
        <authorList>
            <person name="Takami H."/>
            <person name="Noguchi H."/>
            <person name="Takaki Y."/>
            <person name="Uchiyama I."/>
            <person name="Toyoda A."/>
            <person name="Nishi S."/>
            <person name="Chee G.-J."/>
            <person name="Arai W."/>
            <person name="Nunoura T."/>
            <person name="Itoh T."/>
            <person name="Hattori M."/>
            <person name="Takai K."/>
        </authorList>
    </citation>
    <scope>NUCLEOTIDE SEQUENCE</scope>
</reference>
<dbReference type="CDD" id="cd07995">
    <property type="entry name" value="TPK"/>
    <property type="match status" value="1"/>
</dbReference>
<keyword evidence="3 6" id="KW-0418">Kinase</keyword>
<dbReference type="PANTHER" id="PTHR41299">
    <property type="entry name" value="THIAMINE PYROPHOSPHOKINASE"/>
    <property type="match status" value="1"/>
</dbReference>
<keyword evidence="1" id="KW-0808">Transferase</keyword>
<evidence type="ECO:0000256" key="2">
    <source>
        <dbReference type="ARBA" id="ARBA00022741"/>
    </source>
</evidence>
<dbReference type="GO" id="GO:0016301">
    <property type="term" value="F:kinase activity"/>
    <property type="evidence" value="ECO:0007669"/>
    <property type="project" value="UniProtKB-KW"/>
</dbReference>
<dbReference type="InterPro" id="IPR036759">
    <property type="entry name" value="TPK_catalytic_sf"/>
</dbReference>
<evidence type="ECO:0000313" key="6">
    <source>
        <dbReference type="EMBL" id="BAL57152.1"/>
    </source>
</evidence>
<evidence type="ECO:0000256" key="1">
    <source>
        <dbReference type="ARBA" id="ARBA00022679"/>
    </source>
</evidence>
<evidence type="ECO:0000256" key="3">
    <source>
        <dbReference type="ARBA" id="ARBA00022777"/>
    </source>
</evidence>
<dbReference type="GO" id="GO:0005524">
    <property type="term" value="F:ATP binding"/>
    <property type="evidence" value="ECO:0007669"/>
    <property type="project" value="UniProtKB-KW"/>
</dbReference>
<sequence>MPSVRPKEPYAAIVAGGRGPLPRRYRAASLVVCADGGVARAHRAGWRPHVVVGDWDSLDLGLVGWLEQVGAERFRYPEAKDKTDTELAVDVVAERGFRTAYLLGGIGKRVDHELANLLLPRYAADRGVDLRVVAGGTLVQLVRGRVELDARVGDWVSLFSLRPHSSGIHTGGLRFALVDGTLTLGSTLGVSNEVTEEPAWVAVSEGELLAVRVRRPRPRA</sequence>
<dbReference type="GO" id="GO:0004788">
    <property type="term" value="F:thiamine diphosphokinase activity"/>
    <property type="evidence" value="ECO:0007669"/>
    <property type="project" value="InterPro"/>
</dbReference>
<keyword evidence="2" id="KW-0547">Nucleotide-binding</keyword>
<dbReference type="NCBIfam" id="TIGR01378">
    <property type="entry name" value="thi_PPkinase"/>
    <property type="match status" value="1"/>
</dbReference>
<evidence type="ECO:0000256" key="4">
    <source>
        <dbReference type="ARBA" id="ARBA00022840"/>
    </source>
</evidence>
<dbReference type="EMBL" id="AP011767">
    <property type="protein sequence ID" value="BAL57152.1"/>
    <property type="molecule type" value="Genomic_DNA"/>
</dbReference>
<evidence type="ECO:0000259" key="5">
    <source>
        <dbReference type="SMART" id="SM00983"/>
    </source>
</evidence>
<dbReference type="SUPFAM" id="SSF63862">
    <property type="entry name" value="Thiamin pyrophosphokinase, substrate-binding domain"/>
    <property type="match status" value="1"/>
</dbReference>
<dbReference type="SUPFAM" id="SSF63999">
    <property type="entry name" value="Thiamin pyrophosphokinase, catalytic domain"/>
    <property type="match status" value="1"/>
</dbReference>
<dbReference type="Pfam" id="PF04263">
    <property type="entry name" value="TPK_catalytic"/>
    <property type="match status" value="1"/>
</dbReference>
<dbReference type="Pfam" id="PF04265">
    <property type="entry name" value="TPK_B1_binding"/>
    <property type="match status" value="1"/>
</dbReference>
<dbReference type="SMART" id="SM00983">
    <property type="entry name" value="TPK_B1_binding"/>
    <property type="match status" value="1"/>
</dbReference>
<dbReference type="InterPro" id="IPR053149">
    <property type="entry name" value="TPK"/>
</dbReference>